<evidence type="ECO:0000313" key="3">
    <source>
        <dbReference type="Proteomes" id="UP000515928"/>
    </source>
</evidence>
<evidence type="ECO:0000313" key="2">
    <source>
        <dbReference type="EMBL" id="QNN59858.1"/>
    </source>
</evidence>
<dbReference type="InterPro" id="IPR050229">
    <property type="entry name" value="GlpE_sulfurtransferase"/>
</dbReference>
<sequence length="90" mass="10173">MLFNKVPTVTWSDIDKNAKIIDVRETHEYKQGHAKGTKNIPLSKIEDFQTIDRVYVVCASGARSKRAAKYLRRKGIDAVNIKGGMMTYGK</sequence>
<dbReference type="InterPro" id="IPR001763">
    <property type="entry name" value="Rhodanese-like_dom"/>
</dbReference>
<dbReference type="SMART" id="SM00450">
    <property type="entry name" value="RHOD"/>
    <property type="match status" value="1"/>
</dbReference>
<reference evidence="2 3" key="1">
    <citation type="submission" date="2020-08" db="EMBL/GenBank/DDBJ databases">
        <title>Genome sequence of Erysipelothrix inopinata DSM 15511T.</title>
        <authorList>
            <person name="Hyun D.-W."/>
            <person name="Bae J.-W."/>
        </authorList>
    </citation>
    <scope>NUCLEOTIDE SEQUENCE [LARGE SCALE GENOMIC DNA]</scope>
    <source>
        <strain evidence="2 3">DSM 15511</strain>
    </source>
</reference>
<evidence type="ECO:0000259" key="1">
    <source>
        <dbReference type="PROSITE" id="PS50206"/>
    </source>
</evidence>
<dbReference type="SUPFAM" id="SSF52821">
    <property type="entry name" value="Rhodanese/Cell cycle control phosphatase"/>
    <property type="match status" value="1"/>
</dbReference>
<protein>
    <submittedName>
        <fullName evidence="2">Rhodanese-like domain-containing protein</fullName>
    </submittedName>
</protein>
<proteinExistence type="predicted"/>
<name>A0A7G9RW83_9FIRM</name>
<dbReference type="Proteomes" id="UP000515928">
    <property type="component" value="Chromosome"/>
</dbReference>
<dbReference type="Pfam" id="PF00581">
    <property type="entry name" value="Rhodanese"/>
    <property type="match status" value="1"/>
</dbReference>
<dbReference type="InterPro" id="IPR036873">
    <property type="entry name" value="Rhodanese-like_dom_sf"/>
</dbReference>
<dbReference type="EMBL" id="CP060715">
    <property type="protein sequence ID" value="QNN59858.1"/>
    <property type="molecule type" value="Genomic_DNA"/>
</dbReference>
<dbReference type="PROSITE" id="PS50206">
    <property type="entry name" value="RHODANESE_3"/>
    <property type="match status" value="1"/>
</dbReference>
<keyword evidence="3" id="KW-1185">Reference proteome</keyword>
<dbReference type="KEGG" id="eio:H9L01_05555"/>
<dbReference type="RefSeq" id="WP_187532992.1">
    <property type="nucleotide sequence ID" value="NZ_CBCSHU010000002.1"/>
</dbReference>
<dbReference type="AlphaFoldDB" id="A0A7G9RW83"/>
<dbReference type="CDD" id="cd00158">
    <property type="entry name" value="RHOD"/>
    <property type="match status" value="1"/>
</dbReference>
<dbReference type="PANTHER" id="PTHR43031">
    <property type="entry name" value="FAD-DEPENDENT OXIDOREDUCTASE"/>
    <property type="match status" value="1"/>
</dbReference>
<dbReference type="PANTHER" id="PTHR43031:SF1">
    <property type="entry name" value="PYRIDINE NUCLEOTIDE-DISULPHIDE OXIDOREDUCTASE"/>
    <property type="match status" value="1"/>
</dbReference>
<dbReference type="Gene3D" id="3.40.250.10">
    <property type="entry name" value="Rhodanese-like domain"/>
    <property type="match status" value="1"/>
</dbReference>
<organism evidence="2 3">
    <name type="scientific">Erysipelothrix inopinata</name>
    <dbReference type="NCBI Taxonomy" id="225084"/>
    <lineage>
        <taxon>Bacteria</taxon>
        <taxon>Bacillati</taxon>
        <taxon>Bacillota</taxon>
        <taxon>Erysipelotrichia</taxon>
        <taxon>Erysipelotrichales</taxon>
        <taxon>Erysipelotrichaceae</taxon>
        <taxon>Erysipelothrix</taxon>
    </lineage>
</organism>
<gene>
    <name evidence="2" type="ORF">H9L01_05555</name>
</gene>
<feature type="domain" description="Rhodanese" evidence="1">
    <location>
        <begin position="14"/>
        <end position="90"/>
    </location>
</feature>
<accession>A0A7G9RW83</accession>